<proteinExistence type="predicted"/>
<keyword evidence="2" id="KW-1185">Reference proteome</keyword>
<dbReference type="Proteomes" id="UP001501510">
    <property type="component" value="Unassembled WGS sequence"/>
</dbReference>
<name>A0ABN1JFG4_9CLOT</name>
<dbReference type="InterPro" id="IPR015018">
    <property type="entry name" value="DUF1905"/>
</dbReference>
<dbReference type="Pfam" id="PF08922">
    <property type="entry name" value="DUF1905"/>
    <property type="match status" value="1"/>
</dbReference>
<gene>
    <name evidence="1" type="ORF">GCM10008906_15990</name>
</gene>
<protein>
    <recommendedName>
        <fullName evidence="3">Antitermination protein NusB</fullName>
    </recommendedName>
</protein>
<reference evidence="1 2" key="1">
    <citation type="journal article" date="2019" name="Int. J. Syst. Evol. Microbiol.">
        <title>The Global Catalogue of Microorganisms (GCM) 10K type strain sequencing project: providing services to taxonomists for standard genome sequencing and annotation.</title>
        <authorList>
            <consortium name="The Broad Institute Genomics Platform"/>
            <consortium name="The Broad Institute Genome Sequencing Center for Infectious Disease"/>
            <person name="Wu L."/>
            <person name="Ma J."/>
        </authorList>
    </citation>
    <scope>NUCLEOTIDE SEQUENCE [LARGE SCALE GENOMIC DNA]</scope>
    <source>
        <strain evidence="1 2">JCM 1407</strain>
    </source>
</reference>
<evidence type="ECO:0008006" key="3">
    <source>
        <dbReference type="Google" id="ProtNLM"/>
    </source>
</evidence>
<dbReference type="Gene3D" id="2.40.30.100">
    <property type="entry name" value="AF2212/PG0164-like"/>
    <property type="match status" value="1"/>
</dbReference>
<dbReference type="Pfam" id="PF13376">
    <property type="entry name" value="OmdA"/>
    <property type="match status" value="1"/>
</dbReference>
<dbReference type="RefSeq" id="WP_343760575.1">
    <property type="nucleotide sequence ID" value="NZ_BAAACG010000008.1"/>
</dbReference>
<dbReference type="InterPro" id="IPR037079">
    <property type="entry name" value="AF2212/PG0164-like_sf"/>
</dbReference>
<comment type="caution">
    <text evidence="1">The sequence shown here is derived from an EMBL/GenBank/DDBJ whole genome shotgun (WGS) entry which is preliminary data.</text>
</comment>
<evidence type="ECO:0000313" key="2">
    <source>
        <dbReference type="Proteomes" id="UP001501510"/>
    </source>
</evidence>
<accession>A0ABN1JFG4</accession>
<sequence length="151" mass="17760">MEQFIGEIKKMEGKDASYVEIPFDVEKIYGSKRPKVKATFDGYKYRGSIVRMGGKCYMIGITKKIRNDIGKTFGDSITVTIEKDEEERRVQVPDELQKIIIKDDDIKNFWESLSFSMKKKYVTWINSAKKEETRFKRLNITIEKLKNKEKL</sequence>
<evidence type="ECO:0000313" key="1">
    <source>
        <dbReference type="EMBL" id="GAA0738514.1"/>
    </source>
</evidence>
<dbReference type="EMBL" id="BAAACG010000008">
    <property type="protein sequence ID" value="GAA0738514.1"/>
    <property type="molecule type" value="Genomic_DNA"/>
</dbReference>
<organism evidence="1 2">
    <name type="scientific">Clostridium oceanicum</name>
    <dbReference type="NCBI Taxonomy" id="1543"/>
    <lineage>
        <taxon>Bacteria</taxon>
        <taxon>Bacillati</taxon>
        <taxon>Bacillota</taxon>
        <taxon>Clostridia</taxon>
        <taxon>Eubacteriales</taxon>
        <taxon>Clostridiaceae</taxon>
        <taxon>Clostridium</taxon>
    </lineage>
</organism>
<dbReference type="SUPFAM" id="SSF141694">
    <property type="entry name" value="AF2212/PG0164-like"/>
    <property type="match status" value="1"/>
</dbReference>